<keyword evidence="1" id="KW-0547">Nucleotide-binding</keyword>
<evidence type="ECO:0000313" key="6">
    <source>
        <dbReference type="Proteomes" id="UP001153269"/>
    </source>
</evidence>
<comment type="caution">
    <text evidence="5">The sequence shown here is derived from an EMBL/GenBank/DDBJ whole genome shotgun (WGS) entry which is preliminary data.</text>
</comment>
<evidence type="ECO:0000256" key="1">
    <source>
        <dbReference type="ARBA" id="ARBA00022741"/>
    </source>
</evidence>
<feature type="domain" description="Kinesin motor" evidence="4">
    <location>
        <begin position="1"/>
        <end position="140"/>
    </location>
</feature>
<name>A0A9N7VST1_PLEPL</name>
<proteinExistence type="inferred from homology"/>
<dbReference type="Pfam" id="PF00225">
    <property type="entry name" value="Kinesin"/>
    <property type="match status" value="1"/>
</dbReference>
<organism evidence="5 6">
    <name type="scientific">Pleuronectes platessa</name>
    <name type="common">European plaice</name>
    <dbReference type="NCBI Taxonomy" id="8262"/>
    <lineage>
        <taxon>Eukaryota</taxon>
        <taxon>Metazoa</taxon>
        <taxon>Chordata</taxon>
        <taxon>Craniata</taxon>
        <taxon>Vertebrata</taxon>
        <taxon>Euteleostomi</taxon>
        <taxon>Actinopterygii</taxon>
        <taxon>Neopterygii</taxon>
        <taxon>Teleostei</taxon>
        <taxon>Neoteleostei</taxon>
        <taxon>Acanthomorphata</taxon>
        <taxon>Carangaria</taxon>
        <taxon>Pleuronectiformes</taxon>
        <taxon>Pleuronectoidei</taxon>
        <taxon>Pleuronectidae</taxon>
        <taxon>Pleuronectes</taxon>
    </lineage>
</organism>
<gene>
    <name evidence="5" type="ORF">PLEPLA_LOCUS41442</name>
</gene>
<keyword evidence="6" id="KW-1185">Reference proteome</keyword>
<dbReference type="GO" id="GO:0005524">
    <property type="term" value="F:ATP binding"/>
    <property type="evidence" value="ECO:0007669"/>
    <property type="project" value="UniProtKB-KW"/>
</dbReference>
<dbReference type="InterPro" id="IPR001752">
    <property type="entry name" value="Kinesin_motor_dom"/>
</dbReference>
<keyword evidence="2" id="KW-0067">ATP-binding</keyword>
<dbReference type="Proteomes" id="UP001153269">
    <property type="component" value="Unassembled WGS sequence"/>
</dbReference>
<dbReference type="PANTHER" id="PTHR47117">
    <property type="entry name" value="STAR-RELATED LIPID TRANSFER PROTEIN 9"/>
    <property type="match status" value="1"/>
</dbReference>
<evidence type="ECO:0000256" key="3">
    <source>
        <dbReference type="PROSITE-ProRule" id="PRU00283"/>
    </source>
</evidence>
<dbReference type="GO" id="GO:0008017">
    <property type="term" value="F:microtubule binding"/>
    <property type="evidence" value="ECO:0007669"/>
    <property type="project" value="InterPro"/>
</dbReference>
<dbReference type="AlphaFoldDB" id="A0A9N7VST1"/>
<dbReference type="PROSITE" id="PS50067">
    <property type="entry name" value="KINESIN_MOTOR_2"/>
    <property type="match status" value="1"/>
</dbReference>
<dbReference type="Gene3D" id="2.60.200.20">
    <property type="match status" value="1"/>
</dbReference>
<dbReference type="Gene3D" id="3.40.850.10">
    <property type="entry name" value="Kinesin motor domain"/>
    <property type="match status" value="2"/>
</dbReference>
<protein>
    <recommendedName>
        <fullName evidence="4">Kinesin motor domain-containing protein</fullName>
    </recommendedName>
</protein>
<dbReference type="InterPro" id="IPR036961">
    <property type="entry name" value="Kinesin_motor_dom_sf"/>
</dbReference>
<evidence type="ECO:0000256" key="2">
    <source>
        <dbReference type="ARBA" id="ARBA00022840"/>
    </source>
</evidence>
<dbReference type="SUPFAM" id="SSF52540">
    <property type="entry name" value="P-loop containing nucleoside triphosphate hydrolases"/>
    <property type="match status" value="1"/>
</dbReference>
<dbReference type="GO" id="GO:0003777">
    <property type="term" value="F:microtubule motor activity"/>
    <property type="evidence" value="ECO:0007669"/>
    <property type="project" value="InterPro"/>
</dbReference>
<dbReference type="EMBL" id="CADEAL010004180">
    <property type="protein sequence ID" value="CAB1453686.1"/>
    <property type="molecule type" value="Genomic_DNA"/>
</dbReference>
<dbReference type="InterPro" id="IPR027417">
    <property type="entry name" value="P-loop_NTPase"/>
</dbReference>
<reference evidence="5" key="1">
    <citation type="submission" date="2020-03" db="EMBL/GenBank/DDBJ databases">
        <authorList>
            <person name="Weist P."/>
        </authorList>
    </citation>
    <scope>NUCLEOTIDE SEQUENCE</scope>
</reference>
<dbReference type="GO" id="GO:0007018">
    <property type="term" value="P:microtubule-based movement"/>
    <property type="evidence" value="ECO:0007669"/>
    <property type="project" value="InterPro"/>
</dbReference>
<evidence type="ECO:0000259" key="4">
    <source>
        <dbReference type="PROSITE" id="PS50067"/>
    </source>
</evidence>
<comment type="caution">
    <text evidence="3">Lacks conserved residue(s) required for the propagation of feature annotation.</text>
</comment>
<comment type="similarity">
    <text evidence="3">Belongs to the TRAFAC class myosin-kinesin ATPase superfamily. Kinesin family.</text>
</comment>
<accession>A0A9N7VST1</accession>
<evidence type="ECO:0000313" key="5">
    <source>
        <dbReference type="EMBL" id="CAB1453686.1"/>
    </source>
</evidence>
<sequence length="276" mass="30297">MVEVRLSEHPRDAPYVQNLSKHLLHNRSDVEDLISLGNARRTTASVGMNDLSANIKESLVTLGSVITALADLSVGGLLTKKKKKQTFIPYRDLLLTRLLKESLGGNSVTTKIELQAEVARLQRLLEDANQVSRGELSSSVLVEEELHQNEAKVLVLTKEWTSKWNETQSILQDGTLCSVNGSVVTGPCQLTQGSIIQLGTCTRFNYLTEAAHLRERETPASDQHIMNGVYTSLYSVRPQREGQSGPLCVLSLPLTDMSKSTENLSKLDAAEARSDG</sequence>